<dbReference type="InterPro" id="IPR000843">
    <property type="entry name" value="HTH_LacI"/>
</dbReference>
<evidence type="ECO:0000256" key="3">
    <source>
        <dbReference type="ARBA" id="ARBA00023163"/>
    </source>
</evidence>
<dbReference type="CDD" id="cd01392">
    <property type="entry name" value="HTH_LacI"/>
    <property type="match status" value="1"/>
</dbReference>
<comment type="caution">
    <text evidence="5">The sequence shown here is derived from an EMBL/GenBank/DDBJ whole genome shotgun (WGS) entry which is preliminary data.</text>
</comment>
<dbReference type="SUPFAM" id="SSF47413">
    <property type="entry name" value="lambda repressor-like DNA-binding domains"/>
    <property type="match status" value="1"/>
</dbReference>
<reference evidence="5 6" key="1">
    <citation type="submission" date="2021-03" db="EMBL/GenBank/DDBJ databases">
        <title>Genomic Encyclopedia of Type Strains, Phase IV (KMG-IV): sequencing the most valuable type-strain genomes for metagenomic binning, comparative biology and taxonomic classification.</title>
        <authorList>
            <person name="Goeker M."/>
        </authorList>
    </citation>
    <scope>NUCLEOTIDE SEQUENCE [LARGE SCALE GENOMIC DNA]</scope>
    <source>
        <strain evidence="5 6">DSM 41954</strain>
    </source>
</reference>
<evidence type="ECO:0000313" key="5">
    <source>
        <dbReference type="EMBL" id="MBP2067034.1"/>
    </source>
</evidence>
<keyword evidence="6" id="KW-1185">Reference proteome</keyword>
<evidence type="ECO:0000259" key="4">
    <source>
        <dbReference type="PROSITE" id="PS50932"/>
    </source>
</evidence>
<proteinExistence type="predicted"/>
<dbReference type="SUPFAM" id="SSF53822">
    <property type="entry name" value="Periplasmic binding protein-like I"/>
    <property type="match status" value="1"/>
</dbReference>
<dbReference type="Pfam" id="PF00356">
    <property type="entry name" value="LacI"/>
    <property type="match status" value="1"/>
</dbReference>
<dbReference type="Gene3D" id="1.10.260.40">
    <property type="entry name" value="lambda repressor-like DNA-binding domains"/>
    <property type="match status" value="1"/>
</dbReference>
<evidence type="ECO:0000256" key="2">
    <source>
        <dbReference type="ARBA" id="ARBA00023125"/>
    </source>
</evidence>
<keyword evidence="1" id="KW-0805">Transcription regulation</keyword>
<dbReference type="InterPro" id="IPR028082">
    <property type="entry name" value="Peripla_BP_I"/>
</dbReference>
<sequence length="336" mass="35249">MSMKDVAAAAGVSLTTVSDALNDRGRLPEATRRRVRDVAEQLGFQPHRTARSLAKGRSGILMLSVSLPESTPGSAVDIEFFVRLMSAASGAALQRGWALVLAPATGGEWSVPVDFDGAIVVDPRPHDALLRLADAEGKPVVTVGRDLENPDRLHVDNDHAAAVREALDLMAEAGAERPALLASEADSSYVRDCVDGYQVWCTARAMTPQVVTAAGGLTQGAGYEAARGFLTESKRPDAVFTTLDSLALGVHLAAQSLGLDMPHDLQIATLSDSEAARQARPAVTAVDLDPVATGKEAVQLLIKAIEEAADAESFLVPTRMHVRGSTGTASPEAVSD</sequence>
<keyword evidence="3" id="KW-0804">Transcription</keyword>
<accession>A0ABS4N4U6</accession>
<dbReference type="Proteomes" id="UP000756710">
    <property type="component" value="Unassembled WGS sequence"/>
</dbReference>
<dbReference type="EMBL" id="JAGGLR010000028">
    <property type="protein sequence ID" value="MBP2067034.1"/>
    <property type="molecule type" value="Genomic_DNA"/>
</dbReference>
<dbReference type="PANTHER" id="PTHR30146">
    <property type="entry name" value="LACI-RELATED TRANSCRIPTIONAL REPRESSOR"/>
    <property type="match status" value="1"/>
</dbReference>
<dbReference type="GO" id="GO:0003677">
    <property type="term" value="F:DNA binding"/>
    <property type="evidence" value="ECO:0007669"/>
    <property type="project" value="UniProtKB-KW"/>
</dbReference>
<dbReference type="PROSITE" id="PS00356">
    <property type="entry name" value="HTH_LACI_1"/>
    <property type="match status" value="1"/>
</dbReference>
<organism evidence="5 6">
    <name type="scientific">Streptomyces iranensis</name>
    <dbReference type="NCBI Taxonomy" id="576784"/>
    <lineage>
        <taxon>Bacteria</taxon>
        <taxon>Bacillati</taxon>
        <taxon>Actinomycetota</taxon>
        <taxon>Actinomycetes</taxon>
        <taxon>Kitasatosporales</taxon>
        <taxon>Streptomycetaceae</taxon>
        <taxon>Streptomyces</taxon>
        <taxon>Streptomyces violaceusniger group</taxon>
    </lineage>
</organism>
<dbReference type="Pfam" id="PF13377">
    <property type="entry name" value="Peripla_BP_3"/>
    <property type="match status" value="1"/>
</dbReference>
<feature type="domain" description="HTH lacI-type" evidence="4">
    <location>
        <begin position="1"/>
        <end position="55"/>
    </location>
</feature>
<keyword evidence="2 5" id="KW-0238">DNA-binding</keyword>
<dbReference type="Gene3D" id="3.40.50.2300">
    <property type="match status" value="2"/>
</dbReference>
<name>A0ABS4N4U6_9ACTN</name>
<dbReference type="CDD" id="cd06267">
    <property type="entry name" value="PBP1_LacI_sugar_binding-like"/>
    <property type="match status" value="1"/>
</dbReference>
<evidence type="ECO:0000256" key="1">
    <source>
        <dbReference type="ARBA" id="ARBA00023015"/>
    </source>
</evidence>
<dbReference type="SMART" id="SM00354">
    <property type="entry name" value="HTH_LACI"/>
    <property type="match status" value="1"/>
</dbReference>
<evidence type="ECO:0000313" key="6">
    <source>
        <dbReference type="Proteomes" id="UP000756710"/>
    </source>
</evidence>
<gene>
    <name evidence="5" type="ORF">J2Z30_008100</name>
</gene>
<dbReference type="PROSITE" id="PS50932">
    <property type="entry name" value="HTH_LACI_2"/>
    <property type="match status" value="1"/>
</dbReference>
<dbReference type="InterPro" id="IPR046335">
    <property type="entry name" value="LacI/GalR-like_sensor"/>
</dbReference>
<protein>
    <submittedName>
        <fullName evidence="5">DNA-binding LacI/PurR family transcriptional regulator</fullName>
    </submittedName>
</protein>
<dbReference type="PANTHER" id="PTHR30146:SF153">
    <property type="entry name" value="LACTOSE OPERON REPRESSOR"/>
    <property type="match status" value="1"/>
</dbReference>
<dbReference type="InterPro" id="IPR010982">
    <property type="entry name" value="Lambda_DNA-bd_dom_sf"/>
</dbReference>